<proteinExistence type="predicted"/>
<dbReference type="PANTHER" id="PTHR44858:SF1">
    <property type="entry name" value="UDP-N-ACETYLGLUCOSAMINE--PEPTIDE N-ACETYLGLUCOSAMINYLTRANSFERASE SPINDLY-RELATED"/>
    <property type="match status" value="1"/>
</dbReference>
<feature type="repeat" description="TPR" evidence="3">
    <location>
        <begin position="54"/>
        <end position="87"/>
    </location>
</feature>
<feature type="repeat" description="TPR" evidence="3">
    <location>
        <begin position="122"/>
        <end position="155"/>
    </location>
</feature>
<dbReference type="Proteomes" id="UP000766595">
    <property type="component" value="Unassembled WGS sequence"/>
</dbReference>
<dbReference type="InterPro" id="IPR011600">
    <property type="entry name" value="Pept_C14_caspase"/>
</dbReference>
<dbReference type="PROSITE" id="PS50208">
    <property type="entry name" value="CASPASE_P20"/>
    <property type="match status" value="1"/>
</dbReference>
<dbReference type="InterPro" id="IPR050498">
    <property type="entry name" value="Ycf3"/>
</dbReference>
<dbReference type="InterPro" id="IPR019734">
    <property type="entry name" value="TPR_rpt"/>
</dbReference>
<feature type="signal peptide" evidence="4">
    <location>
        <begin position="1"/>
        <end position="25"/>
    </location>
</feature>
<dbReference type="InterPro" id="IPR011990">
    <property type="entry name" value="TPR-like_helical_dom_sf"/>
</dbReference>
<dbReference type="Gene3D" id="1.25.40.10">
    <property type="entry name" value="Tetratricopeptide repeat domain"/>
    <property type="match status" value="4"/>
</dbReference>
<dbReference type="AlphaFoldDB" id="A0A947D726"/>
<feature type="chain" id="PRO_5036840740" evidence="4">
    <location>
        <begin position="26"/>
        <end position="586"/>
    </location>
</feature>
<sequence>MARPMPTLLIAALLAGLAAPTLAWAGDAEDCQKLTGEAGIRACTAAIARSPGEAASYINRGVEYAGLGQHDRALRDYDQAIALKPNDAAARLNRGNSYRALGDTERAIAEFGQAISLKPDYYKAFFNRGLAYSARGDRDRALADFNQAIALKADDPDAFTSRGRIFRDKGDNDRAIADYDRALALKPGYRPALINRGDVNIRRKEPDRAIADFDQVIAQNPDDSLALFNRGVAFQAKSLHDRAIADYTRVIALKPDDPDGYTNRGIAYRAKGDADRALADYNKAIALRPADPGNFNNRGNLFWDKGDYDRALADYERAIQLRPDYAVAIDNRKLVAAQRDKAKAAAATPAVPTGSRVALVVGNGAYGRMGRLRNPANDAAAVGKALTAIGFSVEIVTDANRETLARSLRAFSDKADRAEIALVYYSGHAVQIPRGGAMENYLLPVDAQLSDVRDAEDEAIGLGRVMERVGRAKTRIVILDACRDNPFAAQIASSTRSTPARGLARLSVPNHGSLVVYSTAPQDVAADGDGDLSPFTRAFVETVATKGLDARLMIGRVRSKVFEATGGRQTPYSDDGLLQEVYLGGQ</sequence>
<dbReference type="GO" id="GO:0004197">
    <property type="term" value="F:cysteine-type endopeptidase activity"/>
    <property type="evidence" value="ECO:0007669"/>
    <property type="project" value="InterPro"/>
</dbReference>
<reference evidence="6 7" key="1">
    <citation type="submission" date="2021-06" db="EMBL/GenBank/DDBJ databases">
        <authorList>
            <person name="Grouzdev D.S."/>
            <person name="Koziaeva V."/>
        </authorList>
    </citation>
    <scope>NUCLEOTIDE SEQUENCE [LARGE SCALE GENOMIC DNA]</scope>
    <source>
        <strain evidence="6 7">22</strain>
    </source>
</reference>
<dbReference type="InterPro" id="IPR029030">
    <property type="entry name" value="Caspase-like_dom_sf"/>
</dbReference>
<gene>
    <name evidence="6" type="ORF">KL771_17715</name>
</gene>
<name>A0A947D726_9HYPH</name>
<keyword evidence="7" id="KW-1185">Reference proteome</keyword>
<protein>
    <submittedName>
        <fullName evidence="6">Tetratricopeptide repeat protein</fullName>
    </submittedName>
</protein>
<dbReference type="InterPro" id="IPR001309">
    <property type="entry name" value="Pept_C14_p20"/>
</dbReference>
<dbReference type="SMART" id="SM00028">
    <property type="entry name" value="TPR"/>
    <property type="match status" value="8"/>
</dbReference>
<dbReference type="Pfam" id="PF13432">
    <property type="entry name" value="TPR_16"/>
    <property type="match status" value="1"/>
</dbReference>
<feature type="repeat" description="TPR" evidence="3">
    <location>
        <begin position="258"/>
        <end position="291"/>
    </location>
</feature>
<evidence type="ECO:0000256" key="4">
    <source>
        <dbReference type="SAM" id="SignalP"/>
    </source>
</evidence>
<dbReference type="Pfam" id="PF13414">
    <property type="entry name" value="TPR_11"/>
    <property type="match status" value="1"/>
</dbReference>
<dbReference type="EMBL" id="JAHHZF010000008">
    <property type="protein sequence ID" value="MBT9291309.1"/>
    <property type="molecule type" value="Genomic_DNA"/>
</dbReference>
<dbReference type="Pfam" id="PF00656">
    <property type="entry name" value="Peptidase_C14"/>
    <property type="match status" value="1"/>
</dbReference>
<dbReference type="SUPFAM" id="SSF52129">
    <property type="entry name" value="Caspase-like"/>
    <property type="match status" value="1"/>
</dbReference>
<dbReference type="Pfam" id="PF13181">
    <property type="entry name" value="TPR_8"/>
    <property type="match status" value="1"/>
</dbReference>
<accession>A0A947D726</accession>
<dbReference type="PROSITE" id="PS50293">
    <property type="entry name" value="TPR_REGION"/>
    <property type="match status" value="4"/>
</dbReference>
<feature type="repeat" description="TPR" evidence="3">
    <location>
        <begin position="224"/>
        <end position="257"/>
    </location>
</feature>
<evidence type="ECO:0000313" key="7">
    <source>
        <dbReference type="Proteomes" id="UP000766595"/>
    </source>
</evidence>
<dbReference type="PROSITE" id="PS50005">
    <property type="entry name" value="TPR"/>
    <property type="match status" value="8"/>
</dbReference>
<dbReference type="PANTHER" id="PTHR44858">
    <property type="entry name" value="TETRATRICOPEPTIDE REPEAT PROTEIN 6"/>
    <property type="match status" value="1"/>
</dbReference>
<organism evidence="6 7">
    <name type="scientific">Prosthecodimorpha staleyi</name>
    <dbReference type="NCBI Taxonomy" id="2840188"/>
    <lineage>
        <taxon>Bacteria</taxon>
        <taxon>Pseudomonadati</taxon>
        <taxon>Pseudomonadota</taxon>
        <taxon>Alphaproteobacteria</taxon>
        <taxon>Hyphomicrobiales</taxon>
        <taxon>Ancalomicrobiaceae</taxon>
        <taxon>Prosthecodimorpha</taxon>
    </lineage>
</organism>
<evidence type="ECO:0000313" key="6">
    <source>
        <dbReference type="EMBL" id="MBT9291309.1"/>
    </source>
</evidence>
<evidence type="ECO:0000259" key="5">
    <source>
        <dbReference type="PROSITE" id="PS50208"/>
    </source>
</evidence>
<feature type="repeat" description="TPR" evidence="3">
    <location>
        <begin position="190"/>
        <end position="223"/>
    </location>
</feature>
<dbReference type="GO" id="GO:0046813">
    <property type="term" value="P:receptor-mediated virion attachment to host cell"/>
    <property type="evidence" value="ECO:0007669"/>
    <property type="project" value="TreeGrafter"/>
</dbReference>
<comment type="caution">
    <text evidence="6">The sequence shown here is derived from an EMBL/GenBank/DDBJ whole genome shotgun (WGS) entry which is preliminary data.</text>
</comment>
<evidence type="ECO:0000256" key="3">
    <source>
        <dbReference type="PROSITE-ProRule" id="PRU00339"/>
    </source>
</evidence>
<evidence type="ECO:0000256" key="2">
    <source>
        <dbReference type="ARBA" id="ARBA00022803"/>
    </source>
</evidence>
<keyword evidence="2 3" id="KW-0802">TPR repeat</keyword>
<dbReference type="RefSeq" id="WP_261969868.1">
    <property type="nucleotide sequence ID" value="NZ_JAHHZF010000008.1"/>
</dbReference>
<feature type="repeat" description="TPR" evidence="3">
    <location>
        <begin position="292"/>
        <end position="325"/>
    </location>
</feature>
<evidence type="ECO:0000256" key="1">
    <source>
        <dbReference type="ARBA" id="ARBA00022737"/>
    </source>
</evidence>
<dbReference type="Gene3D" id="3.40.50.1460">
    <property type="match status" value="1"/>
</dbReference>
<feature type="repeat" description="TPR" evidence="3">
    <location>
        <begin position="88"/>
        <end position="121"/>
    </location>
</feature>
<feature type="domain" description="Caspase family p20" evidence="5">
    <location>
        <begin position="354"/>
        <end position="486"/>
    </location>
</feature>
<dbReference type="SUPFAM" id="SSF48452">
    <property type="entry name" value="TPR-like"/>
    <property type="match status" value="1"/>
</dbReference>
<dbReference type="GO" id="GO:0009279">
    <property type="term" value="C:cell outer membrane"/>
    <property type="evidence" value="ECO:0007669"/>
    <property type="project" value="TreeGrafter"/>
</dbReference>
<keyword evidence="4" id="KW-0732">Signal</keyword>
<dbReference type="GO" id="GO:0006508">
    <property type="term" value="P:proteolysis"/>
    <property type="evidence" value="ECO:0007669"/>
    <property type="project" value="InterPro"/>
</dbReference>
<feature type="repeat" description="TPR" evidence="3">
    <location>
        <begin position="156"/>
        <end position="189"/>
    </location>
</feature>
<dbReference type="Pfam" id="PF00515">
    <property type="entry name" value="TPR_1"/>
    <property type="match status" value="3"/>
</dbReference>
<keyword evidence="1" id="KW-0677">Repeat</keyword>